<dbReference type="InterPro" id="IPR020904">
    <property type="entry name" value="Sc_DH/Rdtase_CS"/>
</dbReference>
<dbReference type="GO" id="GO:0032787">
    <property type="term" value="P:monocarboxylic acid metabolic process"/>
    <property type="evidence" value="ECO:0007669"/>
    <property type="project" value="UniProtKB-ARBA"/>
</dbReference>
<evidence type="ECO:0000313" key="6">
    <source>
        <dbReference type="Proteomes" id="UP000190306"/>
    </source>
</evidence>
<evidence type="ECO:0000259" key="3">
    <source>
        <dbReference type="SMART" id="SM00822"/>
    </source>
</evidence>
<evidence type="ECO:0000256" key="1">
    <source>
        <dbReference type="ARBA" id="ARBA00006484"/>
    </source>
</evidence>
<dbReference type="FunFam" id="3.40.50.720:FF:000173">
    <property type="entry name" value="3-oxoacyl-[acyl-carrier protein] reductase"/>
    <property type="match status" value="1"/>
</dbReference>
<evidence type="ECO:0000313" key="4">
    <source>
        <dbReference type="EMBL" id="OOQ50956.1"/>
    </source>
</evidence>
<feature type="domain" description="Ketoreductase" evidence="3">
    <location>
        <begin position="5"/>
        <end position="185"/>
    </location>
</feature>
<dbReference type="EMBL" id="CP050692">
    <property type="protein sequence ID" value="QIT45104.1"/>
    <property type="molecule type" value="Genomic_DNA"/>
</dbReference>
<reference evidence="5 7" key="2">
    <citation type="submission" date="2020-03" db="EMBL/GenBank/DDBJ databases">
        <title>Is there a link between lipid content and antibiotic production in Streptomyces?</title>
        <authorList>
            <person name="David M."/>
            <person name="Lejeune C."/>
            <person name="Abreu S."/>
            <person name="Thibessard A."/>
            <person name="Leblond P."/>
            <person name="Chaminade P."/>
            <person name="Virolle M.-J."/>
        </authorList>
    </citation>
    <scope>NUCLEOTIDE SEQUENCE [LARGE SCALE GENOMIC DNA]</scope>
    <source>
        <strain evidence="5 7">DSM 41481</strain>
    </source>
</reference>
<sequence>MQENRCVLVTGGSRGIGRAIAVRLARSGHAVGFCSRAADEAALETARLVAEAGAPVHHVVCDVTDADAVRAFVEECEEKLGPPYGVVNSAGVLRDRPMALMSARDWQSVVGTSLDGAFHVSRAVLRGLISRRAGAIVNVSSVIGVYGNPGQTNYATAKAGLNGLTRALAKEVAPYGVRVNAVAPGFIDTDMLDGMTDKAREAAVGKIAMRRFGTPESVAELVAFLLSDRADYVTGQVVQIDGGISL</sequence>
<keyword evidence="6" id="KW-1185">Reference proteome</keyword>
<dbReference type="Gene3D" id="3.40.50.720">
    <property type="entry name" value="NAD(P)-binding Rossmann-like Domain"/>
    <property type="match status" value="1"/>
</dbReference>
<dbReference type="EMBL" id="LHQL01000009">
    <property type="protein sequence ID" value="OOQ50956.1"/>
    <property type="molecule type" value="Genomic_DNA"/>
</dbReference>
<dbReference type="PRINTS" id="PR00081">
    <property type="entry name" value="GDHRDH"/>
</dbReference>
<dbReference type="PROSITE" id="PS00061">
    <property type="entry name" value="ADH_SHORT"/>
    <property type="match status" value="1"/>
</dbReference>
<proteinExistence type="inferred from homology"/>
<dbReference type="InterPro" id="IPR050259">
    <property type="entry name" value="SDR"/>
</dbReference>
<dbReference type="Proteomes" id="UP000502504">
    <property type="component" value="Chromosome"/>
</dbReference>
<dbReference type="Pfam" id="PF13561">
    <property type="entry name" value="adh_short_C2"/>
    <property type="match status" value="1"/>
</dbReference>
<dbReference type="SMART" id="SM00822">
    <property type="entry name" value="PKS_KR"/>
    <property type="match status" value="1"/>
</dbReference>
<reference evidence="4 6" key="1">
    <citation type="submission" date="2015-07" db="EMBL/GenBank/DDBJ databases">
        <title>Draft Genome Sequence of Streptomyces antibioticus, IMRU 3720 reveals insights in the evolution of actinomycin biosynthetic gene clusters in Streptomyces.</title>
        <authorList>
            <person name="Crnovcic I."/>
            <person name="Ruckert C."/>
            <person name="Kalinowksi J."/>
            <person name="Keller U."/>
        </authorList>
    </citation>
    <scope>NUCLEOTIDE SEQUENCE [LARGE SCALE GENOMIC DNA]</scope>
    <source>
        <strain evidence="4 6">DSM 41481</strain>
    </source>
</reference>
<dbReference type="NCBIfam" id="NF009466">
    <property type="entry name" value="PRK12826.1-2"/>
    <property type="match status" value="1"/>
</dbReference>
<dbReference type="InterPro" id="IPR057326">
    <property type="entry name" value="KR_dom"/>
</dbReference>
<dbReference type="PRINTS" id="PR00080">
    <property type="entry name" value="SDRFAMILY"/>
</dbReference>
<accession>A0AAE6YA58</accession>
<evidence type="ECO:0000256" key="2">
    <source>
        <dbReference type="ARBA" id="ARBA00023002"/>
    </source>
</evidence>
<dbReference type="PANTHER" id="PTHR42879:SF2">
    <property type="entry name" value="3-OXOACYL-[ACYL-CARRIER-PROTEIN] REDUCTASE FABG"/>
    <property type="match status" value="1"/>
</dbReference>
<dbReference type="GO" id="GO:0016491">
    <property type="term" value="F:oxidoreductase activity"/>
    <property type="evidence" value="ECO:0007669"/>
    <property type="project" value="UniProtKB-KW"/>
</dbReference>
<dbReference type="PANTHER" id="PTHR42879">
    <property type="entry name" value="3-OXOACYL-(ACYL-CARRIER-PROTEIN) REDUCTASE"/>
    <property type="match status" value="1"/>
</dbReference>
<dbReference type="SUPFAM" id="SSF51735">
    <property type="entry name" value="NAD(P)-binding Rossmann-fold domains"/>
    <property type="match status" value="1"/>
</dbReference>
<comment type="similarity">
    <text evidence="1">Belongs to the short-chain dehydrogenases/reductases (SDR) family.</text>
</comment>
<dbReference type="AlphaFoldDB" id="A0AAE6YA58"/>
<dbReference type="InterPro" id="IPR002347">
    <property type="entry name" value="SDR_fam"/>
</dbReference>
<protein>
    <submittedName>
        <fullName evidence="4 5">3-oxoacyl-ACP reductase</fullName>
    </submittedName>
</protein>
<gene>
    <name evidence="5" type="primary">fabG</name>
    <name evidence="4" type="ORF">AFM16_17130</name>
    <name evidence="5" type="ORF">HCX60_17400</name>
</gene>
<evidence type="ECO:0000313" key="7">
    <source>
        <dbReference type="Proteomes" id="UP000502504"/>
    </source>
</evidence>
<dbReference type="InterPro" id="IPR036291">
    <property type="entry name" value="NAD(P)-bd_dom_sf"/>
</dbReference>
<organism evidence="5 7">
    <name type="scientific">Streptomyces antibioticus</name>
    <dbReference type="NCBI Taxonomy" id="1890"/>
    <lineage>
        <taxon>Bacteria</taxon>
        <taxon>Bacillati</taxon>
        <taxon>Actinomycetota</taxon>
        <taxon>Actinomycetes</taxon>
        <taxon>Kitasatosporales</taxon>
        <taxon>Streptomycetaceae</taxon>
        <taxon>Streptomyces</taxon>
    </lineage>
</organism>
<evidence type="ECO:0000313" key="5">
    <source>
        <dbReference type="EMBL" id="QIT45104.1"/>
    </source>
</evidence>
<name>A0AAE6YA58_STRAT</name>
<keyword evidence="2" id="KW-0560">Oxidoreductase</keyword>
<dbReference type="Proteomes" id="UP000190306">
    <property type="component" value="Chromosome"/>
</dbReference>
<dbReference type="RefSeq" id="WP_078633845.1">
    <property type="nucleotide sequence ID" value="NZ_CM007717.1"/>
</dbReference>